<evidence type="ECO:0000256" key="1">
    <source>
        <dbReference type="SAM" id="SignalP"/>
    </source>
</evidence>
<organism evidence="2 3">
    <name type="scientific">Deinococcus lacus</name>
    <dbReference type="NCBI Taxonomy" id="392561"/>
    <lineage>
        <taxon>Bacteria</taxon>
        <taxon>Thermotogati</taxon>
        <taxon>Deinococcota</taxon>
        <taxon>Deinococci</taxon>
        <taxon>Deinococcales</taxon>
        <taxon>Deinococcaceae</taxon>
        <taxon>Deinococcus</taxon>
    </lineage>
</organism>
<feature type="chain" id="PRO_5046675165" evidence="1">
    <location>
        <begin position="18"/>
        <end position="541"/>
    </location>
</feature>
<comment type="caution">
    <text evidence="2">The sequence shown here is derived from an EMBL/GenBank/DDBJ whole genome shotgun (WGS) entry which is preliminary data.</text>
</comment>
<evidence type="ECO:0000313" key="2">
    <source>
        <dbReference type="EMBL" id="MFC6591152.1"/>
    </source>
</evidence>
<dbReference type="SUPFAM" id="SSF50969">
    <property type="entry name" value="YVTN repeat-like/Quinoprotein amine dehydrogenase"/>
    <property type="match status" value="1"/>
</dbReference>
<name>A0ABW1YD35_9DEIO</name>
<accession>A0ABW1YD35</accession>
<dbReference type="RefSeq" id="WP_380082161.1">
    <property type="nucleotide sequence ID" value="NZ_JBHSWD010000001.1"/>
</dbReference>
<evidence type="ECO:0000313" key="3">
    <source>
        <dbReference type="Proteomes" id="UP001596297"/>
    </source>
</evidence>
<feature type="signal peptide" evidence="1">
    <location>
        <begin position="1"/>
        <end position="17"/>
    </location>
</feature>
<dbReference type="InterPro" id="IPR015943">
    <property type="entry name" value="WD40/YVTN_repeat-like_dom_sf"/>
</dbReference>
<dbReference type="EMBL" id="JBHSWD010000001">
    <property type="protein sequence ID" value="MFC6591152.1"/>
    <property type="molecule type" value="Genomic_DNA"/>
</dbReference>
<keyword evidence="3" id="KW-1185">Reference proteome</keyword>
<reference evidence="3" key="1">
    <citation type="journal article" date="2019" name="Int. J. Syst. Evol. Microbiol.">
        <title>The Global Catalogue of Microorganisms (GCM) 10K type strain sequencing project: providing services to taxonomists for standard genome sequencing and annotation.</title>
        <authorList>
            <consortium name="The Broad Institute Genomics Platform"/>
            <consortium name="The Broad Institute Genome Sequencing Center for Infectious Disease"/>
            <person name="Wu L."/>
            <person name="Ma J."/>
        </authorList>
    </citation>
    <scope>NUCLEOTIDE SEQUENCE [LARGE SCALE GENOMIC DNA]</scope>
    <source>
        <strain evidence="3">CGMCC 1.15772</strain>
    </source>
</reference>
<dbReference type="Gene3D" id="2.130.10.10">
    <property type="entry name" value="YVTN repeat-like/Quinoprotein amine dehydrogenase"/>
    <property type="match status" value="1"/>
</dbReference>
<protein>
    <submittedName>
        <fullName evidence="2">WD40 repeat domain-containing protein</fullName>
    </submittedName>
</protein>
<sequence length="541" mass="57081">MRPLLPALLLLCAPASAATLSSMTPIPGHAAGSFGPSEDFGPLAGGAAWSADGGTVWTLDTTRELKRWRVADGTLLRGQRLAAPARLPDERPDFPSTRLTLSGAANASGLPITARGYRNQTEVTLGYRLNTGSGAETLDEACPPSLSSGLTCTPGGAAQAWVEGGEVRWQRGAGGVARLPLPADSALQQVRGELPFGLSLSPDGGRLALLLLESKDVASGSKGTLLTWTLDAQGAAQLTRTPLSGPLLHPGAHLNWVGGRVLVASNVYNTGDEFGSGGSQQGQRLMLVKPGEGVVWALDAAAGLRGADPSPDGSLFVTVRDGSVPELRRVSDGRFVRSLGAAVRDAVPLGGGRTLLAVQDGAGLGRIVRHAPGRLDTLYRGPQVPQHLAATRDGARIATAGGDDVRTLRLLDASGRVLREWRADGRVLALAFSPDGQVLSTRILENYLLNGVPNVREAVQAWRVTDGTAYPLPTGAQFPVSQVIIRQEEGRQNGNYRSRYWITERATGRTLWQTPWHSAWFGALASPGENGWPRAATHRLR</sequence>
<proteinExistence type="predicted"/>
<dbReference type="Proteomes" id="UP001596297">
    <property type="component" value="Unassembled WGS sequence"/>
</dbReference>
<dbReference type="InterPro" id="IPR011044">
    <property type="entry name" value="Quino_amine_DH_bsu"/>
</dbReference>
<gene>
    <name evidence="2" type="ORF">ACFP81_03320</name>
</gene>
<keyword evidence="1" id="KW-0732">Signal</keyword>